<proteinExistence type="predicted"/>
<feature type="domain" description="TM7S3/TM198-like" evidence="6">
    <location>
        <begin position="47"/>
        <end position="179"/>
    </location>
</feature>
<feature type="transmembrane region" description="Helical" evidence="5">
    <location>
        <begin position="129"/>
        <end position="148"/>
    </location>
</feature>
<dbReference type="Pfam" id="PF13886">
    <property type="entry name" value="TM7S3_TM198"/>
    <property type="match status" value="1"/>
</dbReference>
<dbReference type="GO" id="GO:0016020">
    <property type="term" value="C:membrane"/>
    <property type="evidence" value="ECO:0007669"/>
    <property type="project" value="UniProtKB-SubCell"/>
</dbReference>
<reference evidence="7 8" key="1">
    <citation type="submission" date="2016-07" db="EMBL/GenBank/DDBJ databases">
        <title>Pervasive Adenine N6-methylation of Active Genes in Fungi.</title>
        <authorList>
            <consortium name="DOE Joint Genome Institute"/>
            <person name="Mondo S.J."/>
            <person name="Dannebaum R.O."/>
            <person name="Kuo R.C."/>
            <person name="Labutti K."/>
            <person name="Haridas S."/>
            <person name="Kuo A."/>
            <person name="Salamov A."/>
            <person name="Ahrendt S.R."/>
            <person name="Lipzen A."/>
            <person name="Sullivan W."/>
            <person name="Andreopoulos W.B."/>
            <person name="Clum A."/>
            <person name="Lindquist E."/>
            <person name="Daum C."/>
            <person name="Ramamoorthy G.K."/>
            <person name="Gryganskyi A."/>
            <person name="Culley D."/>
            <person name="Magnuson J.K."/>
            <person name="James T.Y."/>
            <person name="O'Malley M.A."/>
            <person name="Stajich J.E."/>
            <person name="Spatafora J.W."/>
            <person name="Visel A."/>
            <person name="Grigoriev I.V."/>
        </authorList>
    </citation>
    <scope>NUCLEOTIDE SEQUENCE [LARGE SCALE GENOMIC DNA]</scope>
    <source>
        <strain evidence="7 8">JEL800</strain>
    </source>
</reference>
<evidence type="ECO:0000313" key="7">
    <source>
        <dbReference type="EMBL" id="ORY43381.1"/>
    </source>
</evidence>
<feature type="transmembrane region" description="Helical" evidence="5">
    <location>
        <begin position="40"/>
        <end position="59"/>
    </location>
</feature>
<dbReference type="InterPro" id="IPR025256">
    <property type="entry name" value="TM7S3/TM198-like_dom"/>
</dbReference>
<dbReference type="OrthoDB" id="102260at2759"/>
<name>A0A1Y2C8L7_9FUNG</name>
<comment type="caution">
    <text evidence="7">The sequence shown here is derived from an EMBL/GenBank/DDBJ whole genome shotgun (WGS) entry which is preliminary data.</text>
</comment>
<protein>
    <recommendedName>
        <fullName evidence="6">TM7S3/TM198-like domain-containing protein</fullName>
    </recommendedName>
</protein>
<evidence type="ECO:0000256" key="3">
    <source>
        <dbReference type="ARBA" id="ARBA00022989"/>
    </source>
</evidence>
<keyword evidence="2 5" id="KW-0812">Transmembrane</keyword>
<evidence type="ECO:0000313" key="8">
    <source>
        <dbReference type="Proteomes" id="UP000193642"/>
    </source>
</evidence>
<keyword evidence="8" id="KW-1185">Reference proteome</keyword>
<evidence type="ECO:0000256" key="2">
    <source>
        <dbReference type="ARBA" id="ARBA00022692"/>
    </source>
</evidence>
<keyword evidence="4 5" id="KW-0472">Membrane</keyword>
<comment type="subcellular location">
    <subcellularLocation>
        <location evidence="1">Membrane</location>
        <topology evidence="1">Multi-pass membrane protein</topology>
    </subcellularLocation>
</comment>
<gene>
    <name evidence="7" type="ORF">BCR33DRAFT_785752</name>
</gene>
<keyword evidence="3 5" id="KW-1133">Transmembrane helix</keyword>
<feature type="transmembrane region" description="Helical" evidence="5">
    <location>
        <begin position="66"/>
        <end position="85"/>
    </location>
</feature>
<accession>A0A1Y2C8L7</accession>
<evidence type="ECO:0000256" key="4">
    <source>
        <dbReference type="ARBA" id="ARBA00023136"/>
    </source>
</evidence>
<evidence type="ECO:0000256" key="1">
    <source>
        <dbReference type="ARBA" id="ARBA00004141"/>
    </source>
</evidence>
<dbReference type="Proteomes" id="UP000193642">
    <property type="component" value="Unassembled WGS sequence"/>
</dbReference>
<evidence type="ECO:0000259" key="6">
    <source>
        <dbReference type="Pfam" id="PF13886"/>
    </source>
</evidence>
<evidence type="ECO:0000256" key="5">
    <source>
        <dbReference type="SAM" id="Phobius"/>
    </source>
</evidence>
<dbReference type="AlphaFoldDB" id="A0A1Y2C8L7"/>
<dbReference type="EMBL" id="MCGO01000025">
    <property type="protein sequence ID" value="ORY43381.1"/>
    <property type="molecule type" value="Genomic_DNA"/>
</dbReference>
<organism evidence="7 8">
    <name type="scientific">Rhizoclosmatium globosum</name>
    <dbReference type="NCBI Taxonomy" id="329046"/>
    <lineage>
        <taxon>Eukaryota</taxon>
        <taxon>Fungi</taxon>
        <taxon>Fungi incertae sedis</taxon>
        <taxon>Chytridiomycota</taxon>
        <taxon>Chytridiomycota incertae sedis</taxon>
        <taxon>Chytridiomycetes</taxon>
        <taxon>Chytridiales</taxon>
        <taxon>Chytriomycetaceae</taxon>
        <taxon>Rhizoclosmatium</taxon>
    </lineage>
</organism>
<feature type="transmembrane region" description="Helical" evidence="5">
    <location>
        <begin position="97"/>
        <end position="117"/>
    </location>
</feature>
<sequence length="200" mass="21775">MALLLLSFPLLASAAPLPAPEAFGIYLNEVVLTTQGSQNWETILVAILLIILGIYTATLGGSGSYLAVYFNGFVSFSTLSTIITWNVEPSTGYSQRAALYLSIWMLTGFTGGLLYGFYPAAGHFLSNAVYGMCWGIQFICLSSGGIFTTTTGRQLFLIPFETIPLVLSFFYPRHTLSVSLHLQVHLSLSLVLICFCKLDC</sequence>